<evidence type="ECO:0000256" key="3">
    <source>
        <dbReference type="ARBA" id="ARBA00022723"/>
    </source>
</evidence>
<feature type="region of interest" description="Disordered" evidence="13">
    <location>
        <begin position="981"/>
        <end position="1038"/>
    </location>
</feature>
<dbReference type="FunFam" id="3.30.160.60:FF:001612">
    <property type="entry name" value="MEP-1, isoform A"/>
    <property type="match status" value="1"/>
</dbReference>
<feature type="compositionally biased region" description="Acidic residues" evidence="13">
    <location>
        <begin position="162"/>
        <end position="171"/>
    </location>
</feature>
<evidence type="ECO:0000256" key="11">
    <source>
        <dbReference type="ARBA" id="ARBA00071730"/>
    </source>
</evidence>
<organism evidence="15">
    <name type="scientific">Darwinula stevensoni</name>
    <dbReference type="NCBI Taxonomy" id="69355"/>
    <lineage>
        <taxon>Eukaryota</taxon>
        <taxon>Metazoa</taxon>
        <taxon>Ecdysozoa</taxon>
        <taxon>Arthropoda</taxon>
        <taxon>Crustacea</taxon>
        <taxon>Oligostraca</taxon>
        <taxon>Ostracoda</taxon>
        <taxon>Podocopa</taxon>
        <taxon>Podocopida</taxon>
        <taxon>Darwinulocopina</taxon>
        <taxon>Darwinuloidea</taxon>
        <taxon>Darwinulidae</taxon>
        <taxon>Darwinula</taxon>
    </lineage>
</organism>
<keyword evidence="4" id="KW-0677">Repeat</keyword>
<feature type="region of interest" description="Disordered" evidence="13">
    <location>
        <begin position="29"/>
        <end position="257"/>
    </location>
</feature>
<accession>A0A7R8XMP7</accession>
<protein>
    <recommendedName>
        <fullName evidence="11">MOG interacting and ectopic P-granules protein 1</fullName>
    </recommendedName>
    <alternativeName>
        <fullName evidence="12">Nuclear zinc finger protein</fullName>
    </alternativeName>
</protein>
<evidence type="ECO:0000259" key="14">
    <source>
        <dbReference type="PROSITE" id="PS00028"/>
    </source>
</evidence>
<keyword evidence="8" id="KW-0539">Nucleus</keyword>
<feature type="compositionally biased region" description="Acidic residues" evidence="13">
    <location>
        <begin position="93"/>
        <end position="108"/>
    </location>
</feature>
<evidence type="ECO:0000256" key="8">
    <source>
        <dbReference type="ARBA" id="ARBA00023242"/>
    </source>
</evidence>
<dbReference type="Proteomes" id="UP000677054">
    <property type="component" value="Unassembled WGS sequence"/>
</dbReference>
<evidence type="ECO:0000256" key="2">
    <source>
        <dbReference type="ARBA" id="ARBA00022473"/>
    </source>
</evidence>
<evidence type="ECO:0000313" key="16">
    <source>
        <dbReference type="Proteomes" id="UP000677054"/>
    </source>
</evidence>
<feature type="region of interest" description="Disordered" evidence="13">
    <location>
        <begin position="720"/>
        <end position="825"/>
    </location>
</feature>
<keyword evidence="5" id="KW-0863">Zinc-finger</keyword>
<feature type="compositionally biased region" description="Basic and acidic residues" evidence="13">
    <location>
        <begin position="802"/>
        <end position="813"/>
    </location>
</feature>
<feature type="compositionally biased region" description="Polar residues" evidence="13">
    <location>
        <begin position="730"/>
        <end position="741"/>
    </location>
</feature>
<keyword evidence="16" id="KW-1185">Reference proteome</keyword>
<dbReference type="PANTHER" id="PTHR24403:SF110">
    <property type="entry name" value="C2H2-TYPE DOMAIN-CONTAINING PROTEIN-RELATED"/>
    <property type="match status" value="1"/>
</dbReference>
<reference evidence="15" key="1">
    <citation type="submission" date="2020-11" db="EMBL/GenBank/DDBJ databases">
        <authorList>
            <person name="Tran Van P."/>
        </authorList>
    </citation>
    <scope>NUCLEOTIDE SEQUENCE</scope>
</reference>
<feature type="region of interest" description="Disordered" evidence="13">
    <location>
        <begin position="1117"/>
        <end position="1177"/>
    </location>
</feature>
<feature type="compositionally biased region" description="Polar residues" evidence="13">
    <location>
        <begin position="232"/>
        <end position="241"/>
    </location>
</feature>
<feature type="compositionally biased region" description="Acidic residues" evidence="13">
    <location>
        <begin position="209"/>
        <end position="230"/>
    </location>
</feature>
<feature type="domain" description="C2H2-type" evidence="14">
    <location>
        <begin position="875"/>
        <end position="896"/>
    </location>
</feature>
<evidence type="ECO:0000256" key="4">
    <source>
        <dbReference type="ARBA" id="ARBA00022737"/>
    </source>
</evidence>
<feature type="compositionally biased region" description="Acidic residues" evidence="13">
    <location>
        <begin position="179"/>
        <end position="194"/>
    </location>
</feature>
<feature type="compositionally biased region" description="Basic and acidic residues" evidence="13">
    <location>
        <begin position="1118"/>
        <end position="1132"/>
    </location>
</feature>
<dbReference type="EMBL" id="LR901656">
    <property type="protein sequence ID" value="CAD7249095.1"/>
    <property type="molecule type" value="Genomic_DNA"/>
</dbReference>
<dbReference type="SMART" id="SM00355">
    <property type="entry name" value="ZnF_C2H2"/>
    <property type="match status" value="8"/>
</dbReference>
<feature type="compositionally biased region" description="Low complexity" evidence="13">
    <location>
        <begin position="743"/>
        <end position="756"/>
    </location>
</feature>
<feature type="compositionally biased region" description="Polar residues" evidence="13">
    <location>
        <begin position="993"/>
        <end position="1003"/>
    </location>
</feature>
<comment type="function">
    <text evidence="9">Has a broad role in development, specifically in the genetic pathway SynMuvB that negatively regulates specification of the vulval cell fate. Required for fem-3 3'-UTR-mediated repression in the regulation of the sperm/oocyte switch. Acts by regulating the translation of fem-3 mRNA, by binding to its 3'-UTR.</text>
</comment>
<dbReference type="PANTHER" id="PTHR24403">
    <property type="entry name" value="ZINC FINGER PROTEIN"/>
    <property type="match status" value="1"/>
</dbReference>
<evidence type="ECO:0000256" key="6">
    <source>
        <dbReference type="ARBA" id="ARBA00022782"/>
    </source>
</evidence>
<dbReference type="GO" id="GO:0008270">
    <property type="term" value="F:zinc ion binding"/>
    <property type="evidence" value="ECO:0007669"/>
    <property type="project" value="UniProtKB-KW"/>
</dbReference>
<keyword evidence="3" id="KW-0479">Metal-binding</keyword>
<feature type="domain" description="C2H2-type" evidence="14">
    <location>
        <begin position="1064"/>
        <end position="1085"/>
    </location>
</feature>
<dbReference type="GO" id="GO:0045944">
    <property type="term" value="P:positive regulation of transcription by RNA polymerase II"/>
    <property type="evidence" value="ECO:0007669"/>
    <property type="project" value="TreeGrafter"/>
</dbReference>
<dbReference type="GO" id="GO:0005634">
    <property type="term" value="C:nucleus"/>
    <property type="evidence" value="ECO:0007669"/>
    <property type="project" value="UniProtKB-SubCell"/>
</dbReference>
<dbReference type="InterPro" id="IPR050688">
    <property type="entry name" value="Zinc_finger/UBP_domain"/>
</dbReference>
<evidence type="ECO:0000313" key="15">
    <source>
        <dbReference type="EMBL" id="CAD7249095.1"/>
    </source>
</evidence>
<keyword evidence="2" id="KW-0217">Developmental protein</keyword>
<evidence type="ECO:0000256" key="1">
    <source>
        <dbReference type="ARBA" id="ARBA00004123"/>
    </source>
</evidence>
<evidence type="ECO:0000256" key="7">
    <source>
        <dbReference type="ARBA" id="ARBA00022833"/>
    </source>
</evidence>
<comment type="subcellular location">
    <subcellularLocation>
        <location evidence="1">Nucleus</location>
    </subcellularLocation>
</comment>
<dbReference type="Gene3D" id="3.30.160.60">
    <property type="entry name" value="Classic Zinc Finger"/>
    <property type="match status" value="3"/>
</dbReference>
<dbReference type="GO" id="GO:0030154">
    <property type="term" value="P:cell differentiation"/>
    <property type="evidence" value="ECO:0007669"/>
    <property type="project" value="UniProtKB-KW"/>
</dbReference>
<dbReference type="AlphaFoldDB" id="A0A7R8XMP7"/>
<proteinExistence type="predicted"/>
<dbReference type="PROSITE" id="PS00028">
    <property type="entry name" value="ZINC_FINGER_C2H2_1"/>
    <property type="match status" value="4"/>
</dbReference>
<feature type="domain" description="C2H2-type" evidence="14">
    <location>
        <begin position="948"/>
        <end position="969"/>
    </location>
</feature>
<feature type="compositionally biased region" description="Polar residues" evidence="13">
    <location>
        <begin position="131"/>
        <end position="149"/>
    </location>
</feature>
<feature type="compositionally biased region" description="Polar residues" evidence="13">
    <location>
        <begin position="757"/>
        <end position="791"/>
    </location>
</feature>
<evidence type="ECO:0000256" key="9">
    <source>
        <dbReference type="ARBA" id="ARBA00060356"/>
    </source>
</evidence>
<feature type="compositionally biased region" description="Basic and acidic residues" evidence="13">
    <location>
        <begin position="198"/>
        <end position="208"/>
    </location>
</feature>
<evidence type="ECO:0000256" key="5">
    <source>
        <dbReference type="ARBA" id="ARBA00022771"/>
    </source>
</evidence>
<evidence type="ECO:0000256" key="10">
    <source>
        <dbReference type="ARBA" id="ARBA00061755"/>
    </source>
</evidence>
<feature type="compositionally biased region" description="Low complexity" evidence="13">
    <location>
        <begin position="1024"/>
        <end position="1038"/>
    </location>
</feature>
<keyword evidence="7" id="KW-0862">Zinc</keyword>
<comment type="subunit">
    <text evidence="10">Interacts with hda-1, let-418, lin-1, mog-1, mog-4, mog-5, mog-6, pie-1 and unc-98.</text>
</comment>
<feature type="domain" description="C2H2-type" evidence="14">
    <location>
        <begin position="837"/>
        <end position="858"/>
    </location>
</feature>
<keyword evidence="6" id="KW-0221">Differentiation</keyword>
<name>A0A7R8XMP7_9CRUS</name>
<sequence>MKISSRGALVSEKVILPDSASPIMANCNGMRNHGAGNNEAISGNEVVGSDLKKTFSDTGATSRMEETEEPQGSDGSCDPLNGSTKSECRDSDSSEDVDEDSKEDEEFVIETSGVCKEKESVIGEEMEQDENSVLQSSDTELTEDASINGQVDKVNGDVEERCSDDENPDQEDIQRDLSDMEDSDSQDPLGDDPLGDTCKSDATPRDGSDVEMDDDKIETNESDSSDEDLSGVDQSVSMDSDISNDKAKSTTPSSTASMVVVDTSAIIAGRGPVPLNKVSGKVPSDDMNFLIQSSAPKILSDQQHLDDESFVVEAPSFVVPYIYEKPCKAGLVDFVKKLREELKLEKPEPQAKALDEAKVQVEKKKAESTSDLSSKASESDQDAWKKGLKEEHFFTLPVGMFLFGLGEKLVQEYVQHDLLKMQKRKADKQGKAASMELLESIKNLSHNVKDTKGQNIAFHFSFEKCKFCSFRTDSAVVMAHHMEVPHMLNYTYKCNFCPYETRSPPEVIFHVEAEHNVRARLERGLFPHQCPFCPWEDGNKTKFKRHILACEKRFKPSANLCPPLDWEPPAKISRIASRGRPSLLGPHFAPDRMGPFGGASASRFHPLVPKAQAQAANAMIAAASSQRGRPRSGPIIATIPPRPLLPQGKMSLISTPSGFLYSRPSMTQPPLVLPPGSPFGPLPSSYPLPSGTSPHLFQMVGGQMVPISSTPRLALIPSNAGITSSSSTSNLKITPTPSVTLMPSAARPPAKAAPSRTNLPATLPSSLTIQTVKDSRGSGTSRLPQQPSISITPLPRNAGSSRKLDSVHGKVDVGKSIPSGVPTKAKPGQPAATFVICEICDGYIKDLEQLRNHMQWIHKVKIHPKMIHNRPPLNCQKCQFRFFTDQGLERHLLGSHGLVTSSMQEAANRGQDSGRCPICGKVYQWKLLVHVSKDHKVTLKPAHLSYKCTVCTATFSMYRLFEQHVYSAHSLVAKKVSNSYAGKKVTSTPPPQVKTSSARSSPSGAIKINNEITIIPQPKGAPDSSSNSSSTSTTTITTTTATSTTITATTTTSSATTTPVKHTCKECKEELMGFSAYVDHWREKHLGKASAPLSSADKRSSDELNIREKSEAPVSVIDLEKLRKGSETKDTLKASPRRSLGADSKDGPLPTRKSERLVQRSTKAPTGGDPDSGNSGS</sequence>
<evidence type="ECO:0000256" key="13">
    <source>
        <dbReference type="SAM" id="MobiDB-lite"/>
    </source>
</evidence>
<evidence type="ECO:0000256" key="12">
    <source>
        <dbReference type="ARBA" id="ARBA00080128"/>
    </source>
</evidence>
<dbReference type="InterPro" id="IPR013087">
    <property type="entry name" value="Znf_C2H2_type"/>
</dbReference>
<dbReference type="EMBL" id="CAJPEV010002139">
    <property type="protein sequence ID" value="CAG0895813.1"/>
    <property type="molecule type" value="Genomic_DNA"/>
</dbReference>
<dbReference type="OrthoDB" id="6110130at2759"/>
<gene>
    <name evidence="15" type="ORF">DSTB1V02_LOCUS8896</name>
</gene>